<sequence>MALRYSRRYIGSAKRGIPLSCLMWENRRHLSVHAHLEQPSFPTRKVLKHNEPEHTITIVADLEILSSPEADCPC</sequence>
<accession>A0AB40DH52</accession>
<reference evidence="2" key="1">
    <citation type="submission" date="2025-08" db="UniProtKB">
        <authorList>
            <consortium name="RefSeq"/>
        </authorList>
    </citation>
    <scope>IDENTIFICATION</scope>
</reference>
<dbReference type="GeneID" id="108017421"/>
<dbReference type="RefSeq" id="XP_065722876.2">
    <property type="nucleotide sequence ID" value="XM_065866804.2"/>
</dbReference>
<evidence type="ECO:0000313" key="2">
    <source>
        <dbReference type="RefSeq" id="XP_065722876.2"/>
    </source>
</evidence>
<dbReference type="Proteomes" id="UP001652628">
    <property type="component" value="Chromosome 3"/>
</dbReference>
<evidence type="ECO:0000313" key="1">
    <source>
        <dbReference type="Proteomes" id="UP001652628"/>
    </source>
</evidence>
<protein>
    <submittedName>
        <fullName evidence="2">LOW QUALITY PROTEIN: uncharacterized protein</fullName>
    </submittedName>
</protein>
<name>A0AB40DH52_DROSZ</name>
<proteinExistence type="predicted"/>
<gene>
    <name evidence="2" type="primary">LOC108017421</name>
</gene>
<organism evidence="1 2">
    <name type="scientific">Drosophila suzukii</name>
    <name type="common">Spotted-wing drosophila fruit fly</name>
    <dbReference type="NCBI Taxonomy" id="28584"/>
    <lineage>
        <taxon>Eukaryota</taxon>
        <taxon>Metazoa</taxon>
        <taxon>Ecdysozoa</taxon>
        <taxon>Arthropoda</taxon>
        <taxon>Hexapoda</taxon>
        <taxon>Insecta</taxon>
        <taxon>Pterygota</taxon>
        <taxon>Neoptera</taxon>
        <taxon>Endopterygota</taxon>
        <taxon>Diptera</taxon>
        <taxon>Brachycera</taxon>
        <taxon>Muscomorpha</taxon>
        <taxon>Ephydroidea</taxon>
        <taxon>Drosophilidae</taxon>
        <taxon>Drosophila</taxon>
        <taxon>Sophophora</taxon>
    </lineage>
</organism>
<keyword evidence="1" id="KW-1185">Reference proteome</keyword>
<dbReference type="AlphaFoldDB" id="A0AB40DH52"/>